<dbReference type="EMBL" id="JAQLWO010000001">
    <property type="protein sequence ID" value="MDB7904361.1"/>
    <property type="molecule type" value="Genomic_DNA"/>
</dbReference>
<reference evidence="1" key="1">
    <citation type="submission" date="2023-01" db="EMBL/GenBank/DDBJ databases">
        <title>Human gut microbiome strain richness.</title>
        <authorList>
            <person name="Chen-Liaw A."/>
        </authorList>
    </citation>
    <scope>NUCLEOTIDE SEQUENCE</scope>
    <source>
        <strain evidence="1">2225st1_A6_2225SCRN_200828</strain>
    </source>
</reference>
<comment type="caution">
    <text evidence="1">The sequence shown here is derived from an EMBL/GenBank/DDBJ whole genome shotgun (WGS) entry which is preliminary data.</text>
</comment>
<proteinExistence type="predicted"/>
<name>A0AAW6BVD7_FLAPL</name>
<dbReference type="Proteomes" id="UP001211006">
    <property type="component" value="Unassembled WGS sequence"/>
</dbReference>
<evidence type="ECO:0000313" key="1">
    <source>
        <dbReference type="EMBL" id="MDB7904361.1"/>
    </source>
</evidence>
<protein>
    <submittedName>
        <fullName evidence="1">Uncharacterized protein</fullName>
    </submittedName>
</protein>
<dbReference type="AlphaFoldDB" id="A0AAW6BVD7"/>
<evidence type="ECO:0000313" key="2">
    <source>
        <dbReference type="Proteomes" id="UP001211006"/>
    </source>
</evidence>
<organism evidence="1 2">
    <name type="scientific">Flavonifractor plautii</name>
    <name type="common">Fusobacterium plautii</name>
    <dbReference type="NCBI Taxonomy" id="292800"/>
    <lineage>
        <taxon>Bacteria</taxon>
        <taxon>Bacillati</taxon>
        <taxon>Bacillota</taxon>
        <taxon>Clostridia</taxon>
        <taxon>Eubacteriales</taxon>
        <taxon>Oscillospiraceae</taxon>
        <taxon>Flavonifractor</taxon>
    </lineage>
</organism>
<gene>
    <name evidence="1" type="ORF">PND83_00020</name>
</gene>
<sequence length="112" mass="12497">MGLEYPCVYYKPGGLCEKYSTDGITSYCVQGPCPDQSLSNSDRIRAMGDEELATMLNRFAEGEDAPHYCRNLPECNTDMEADNLIPLERCQACLLHWLQQPAEGDVSDARIS</sequence>
<accession>A0AAW6BVD7</accession>
<dbReference type="RefSeq" id="WP_148341186.1">
    <property type="nucleotide sequence ID" value="NZ_CAXUMB010000032.1"/>
</dbReference>